<dbReference type="Pfam" id="PF02561">
    <property type="entry name" value="FliS"/>
    <property type="match status" value="1"/>
</dbReference>
<evidence type="ECO:0000256" key="6">
    <source>
        <dbReference type="PIRNR" id="PIRNR039090"/>
    </source>
</evidence>
<dbReference type="SUPFAM" id="SSF101116">
    <property type="entry name" value="Flagellar export chaperone FliS"/>
    <property type="match status" value="1"/>
</dbReference>
<gene>
    <name evidence="7" type="ORF">C7I55_13935</name>
</gene>
<comment type="subcellular location">
    <subcellularLocation>
        <location evidence="1 6">Cytoplasm</location>
        <location evidence="1 6">Cytosol</location>
    </subcellularLocation>
</comment>
<protein>
    <recommendedName>
        <fullName evidence="6">Flagellar secretion chaperone FliS</fullName>
    </recommendedName>
</protein>
<evidence type="ECO:0000256" key="1">
    <source>
        <dbReference type="ARBA" id="ARBA00004514"/>
    </source>
</evidence>
<evidence type="ECO:0000256" key="3">
    <source>
        <dbReference type="ARBA" id="ARBA00022490"/>
    </source>
</evidence>
<evidence type="ECO:0000313" key="7">
    <source>
        <dbReference type="EMBL" id="PSJ39687.1"/>
    </source>
</evidence>
<dbReference type="RefSeq" id="WP_106513583.1">
    <property type="nucleotide sequence ID" value="NZ_PXYI01000004.1"/>
</dbReference>
<dbReference type="OrthoDB" id="7355300at2"/>
<reference evidence="7 8" key="1">
    <citation type="submission" date="2018-03" db="EMBL/GenBank/DDBJ databases">
        <title>The draft genome of Sphingosinicella sp. GL-C-18.</title>
        <authorList>
            <person name="Liu L."/>
            <person name="Li L."/>
            <person name="Liang L."/>
            <person name="Zhang X."/>
            <person name="Wang T."/>
        </authorList>
    </citation>
    <scope>NUCLEOTIDE SEQUENCE [LARGE SCALE GENOMIC DNA]</scope>
    <source>
        <strain evidence="7 8">GL-C-18</strain>
    </source>
</reference>
<keyword evidence="3 6" id="KW-0963">Cytoplasm</keyword>
<dbReference type="EMBL" id="PXYI01000004">
    <property type="protein sequence ID" value="PSJ39687.1"/>
    <property type="molecule type" value="Genomic_DNA"/>
</dbReference>
<dbReference type="PANTHER" id="PTHR34773">
    <property type="entry name" value="FLAGELLAR SECRETION CHAPERONE FLIS"/>
    <property type="match status" value="1"/>
</dbReference>
<evidence type="ECO:0000256" key="5">
    <source>
        <dbReference type="ARBA" id="ARBA00023186"/>
    </source>
</evidence>
<keyword evidence="5" id="KW-0143">Chaperone</keyword>
<comment type="similarity">
    <text evidence="2 6">Belongs to the FliS family.</text>
</comment>
<dbReference type="Proteomes" id="UP000241167">
    <property type="component" value="Unassembled WGS sequence"/>
</dbReference>
<keyword evidence="8" id="KW-1185">Reference proteome</keyword>
<dbReference type="Gene3D" id="1.20.120.340">
    <property type="entry name" value="Flagellar protein FliS"/>
    <property type="match status" value="1"/>
</dbReference>
<dbReference type="GO" id="GO:0071973">
    <property type="term" value="P:bacterial-type flagellum-dependent cell motility"/>
    <property type="evidence" value="ECO:0007669"/>
    <property type="project" value="TreeGrafter"/>
</dbReference>
<accession>A0A2P7QP04</accession>
<dbReference type="InterPro" id="IPR003713">
    <property type="entry name" value="FliS"/>
</dbReference>
<name>A0A2P7QP04_9SPHN</name>
<organism evidence="7 8">
    <name type="scientific">Allosphingosinicella deserti</name>
    <dbReference type="NCBI Taxonomy" id="2116704"/>
    <lineage>
        <taxon>Bacteria</taxon>
        <taxon>Pseudomonadati</taxon>
        <taxon>Pseudomonadota</taxon>
        <taxon>Alphaproteobacteria</taxon>
        <taxon>Sphingomonadales</taxon>
        <taxon>Sphingomonadaceae</taxon>
        <taxon>Allosphingosinicella</taxon>
    </lineage>
</organism>
<dbReference type="PIRSF" id="PIRSF039090">
    <property type="entry name" value="Flis"/>
    <property type="match status" value="1"/>
</dbReference>
<proteinExistence type="inferred from homology"/>
<keyword evidence="4 6" id="KW-1005">Bacterial flagellum biogenesis</keyword>
<sequence length="130" mass="14074">MYMAQSRFGAARTRYESVDLSSRIEAATAHGLVGILFEELIKALDAMAAACRRRDFSQRGARQSRVLAILAGLEGSLDHEQGGEVAASLATIYREARRLTLAAAQENDPEPLLRARAMLAEIASAWNAIG</sequence>
<comment type="caution">
    <text evidence="7">The sequence shown here is derived from an EMBL/GenBank/DDBJ whole genome shotgun (WGS) entry which is preliminary data.</text>
</comment>
<evidence type="ECO:0000256" key="4">
    <source>
        <dbReference type="ARBA" id="ARBA00022795"/>
    </source>
</evidence>
<dbReference type="AlphaFoldDB" id="A0A2P7QP04"/>
<dbReference type="PANTHER" id="PTHR34773:SF1">
    <property type="entry name" value="FLAGELLAR SECRETION CHAPERONE FLIS"/>
    <property type="match status" value="1"/>
</dbReference>
<evidence type="ECO:0000313" key="8">
    <source>
        <dbReference type="Proteomes" id="UP000241167"/>
    </source>
</evidence>
<evidence type="ECO:0000256" key="2">
    <source>
        <dbReference type="ARBA" id="ARBA00008787"/>
    </source>
</evidence>
<dbReference type="GO" id="GO:0005829">
    <property type="term" value="C:cytosol"/>
    <property type="evidence" value="ECO:0007669"/>
    <property type="project" value="UniProtKB-SubCell"/>
</dbReference>
<dbReference type="CDD" id="cd16098">
    <property type="entry name" value="FliS"/>
    <property type="match status" value="1"/>
</dbReference>
<dbReference type="GO" id="GO:0044780">
    <property type="term" value="P:bacterial-type flagellum assembly"/>
    <property type="evidence" value="ECO:0007669"/>
    <property type="project" value="InterPro"/>
</dbReference>
<dbReference type="InterPro" id="IPR036584">
    <property type="entry name" value="FliS_sf"/>
</dbReference>